<feature type="region of interest" description="Disordered" evidence="1">
    <location>
        <begin position="90"/>
        <end position="121"/>
    </location>
</feature>
<accession>A0AAW2WW56</accession>
<evidence type="ECO:0000256" key="1">
    <source>
        <dbReference type="SAM" id="MobiDB-lite"/>
    </source>
</evidence>
<dbReference type="InterPro" id="IPR013103">
    <property type="entry name" value="RVT_2"/>
</dbReference>
<evidence type="ECO:0000259" key="3">
    <source>
        <dbReference type="Pfam" id="PF25597"/>
    </source>
</evidence>
<dbReference type="AlphaFoldDB" id="A0AAW2WW56"/>
<organism evidence="4">
    <name type="scientific">Sesamum latifolium</name>
    <dbReference type="NCBI Taxonomy" id="2727402"/>
    <lineage>
        <taxon>Eukaryota</taxon>
        <taxon>Viridiplantae</taxon>
        <taxon>Streptophyta</taxon>
        <taxon>Embryophyta</taxon>
        <taxon>Tracheophyta</taxon>
        <taxon>Spermatophyta</taxon>
        <taxon>Magnoliopsida</taxon>
        <taxon>eudicotyledons</taxon>
        <taxon>Gunneridae</taxon>
        <taxon>Pentapetalae</taxon>
        <taxon>asterids</taxon>
        <taxon>lamiids</taxon>
        <taxon>Lamiales</taxon>
        <taxon>Pedaliaceae</taxon>
        <taxon>Sesamum</taxon>
    </lineage>
</organism>
<dbReference type="Pfam" id="PF25597">
    <property type="entry name" value="SH3_retrovirus"/>
    <property type="match status" value="1"/>
</dbReference>
<reference evidence="4" key="1">
    <citation type="submission" date="2020-06" db="EMBL/GenBank/DDBJ databases">
        <authorList>
            <person name="Li T."/>
            <person name="Hu X."/>
            <person name="Zhang T."/>
            <person name="Song X."/>
            <person name="Zhang H."/>
            <person name="Dai N."/>
            <person name="Sheng W."/>
            <person name="Hou X."/>
            <person name="Wei L."/>
        </authorList>
    </citation>
    <scope>NUCLEOTIDE SEQUENCE</scope>
    <source>
        <strain evidence="4">KEN1</strain>
        <tissue evidence="4">Leaf</tissue>
    </source>
</reference>
<protein>
    <submittedName>
        <fullName evidence="4">Retrovirus-related Pol polyprotein from transposon RE1</fullName>
    </submittedName>
</protein>
<gene>
    <name evidence="4" type="ORF">Slati_1719400</name>
</gene>
<sequence length="333" mass="37302">MLGYSMTQKGYKLYDLQSHKVFTSRDVIFHEHIFPFAVSHPSFTDSFVLPTIQFTNDHFQPLHQSLPDTNPQNAATPTSITFEVVPPTAESSVVPDHAPTPISSARPPSVRTPPPRRSIRNTHKPVWLNDFVCHLTDSSILHSTSSTYMSFVASLSILQEPTSFSEANKHEEWREAIRNEIEALEKNNTWRLTPLPAGRKAIGCKWVYKTKLKADSSIERYKAHLVAKGYNQVEGVDYTDIFSSVAKAVTVRIFLAVAAANLWPIQQMDINNAFLHGHLDEDIYMMAPFQVGSGLHGSQSNLWGAVEFHAISDVLDQEGEEDTSQPTELLDKG</sequence>
<feature type="domain" description="Reverse transcriptase Ty1/copia-type" evidence="2">
    <location>
        <begin position="187"/>
        <end position="292"/>
    </location>
</feature>
<dbReference type="InterPro" id="IPR057670">
    <property type="entry name" value="SH3_retrovirus"/>
</dbReference>
<dbReference type="EMBL" id="JACGWN010000006">
    <property type="protein sequence ID" value="KAL0445915.1"/>
    <property type="molecule type" value="Genomic_DNA"/>
</dbReference>
<evidence type="ECO:0000313" key="4">
    <source>
        <dbReference type="EMBL" id="KAL0445915.1"/>
    </source>
</evidence>
<reference evidence="4" key="2">
    <citation type="journal article" date="2024" name="Plant">
        <title>Genomic evolution and insights into agronomic trait innovations of Sesamum species.</title>
        <authorList>
            <person name="Miao H."/>
            <person name="Wang L."/>
            <person name="Qu L."/>
            <person name="Liu H."/>
            <person name="Sun Y."/>
            <person name="Le M."/>
            <person name="Wang Q."/>
            <person name="Wei S."/>
            <person name="Zheng Y."/>
            <person name="Lin W."/>
            <person name="Duan Y."/>
            <person name="Cao H."/>
            <person name="Xiong S."/>
            <person name="Wang X."/>
            <person name="Wei L."/>
            <person name="Li C."/>
            <person name="Ma Q."/>
            <person name="Ju M."/>
            <person name="Zhao R."/>
            <person name="Li G."/>
            <person name="Mu C."/>
            <person name="Tian Q."/>
            <person name="Mei H."/>
            <person name="Zhang T."/>
            <person name="Gao T."/>
            <person name="Zhang H."/>
        </authorList>
    </citation>
    <scope>NUCLEOTIDE SEQUENCE</scope>
    <source>
        <strain evidence="4">KEN1</strain>
    </source>
</reference>
<dbReference type="Pfam" id="PF07727">
    <property type="entry name" value="RVT_2"/>
    <property type="match status" value="1"/>
</dbReference>
<name>A0AAW2WW56_9LAMI</name>
<evidence type="ECO:0000259" key="2">
    <source>
        <dbReference type="Pfam" id="PF07727"/>
    </source>
</evidence>
<proteinExistence type="predicted"/>
<feature type="domain" description="Retroviral polymerase SH3-like" evidence="3">
    <location>
        <begin position="1"/>
        <end position="39"/>
    </location>
</feature>
<comment type="caution">
    <text evidence="4">The sequence shown here is derived from an EMBL/GenBank/DDBJ whole genome shotgun (WGS) entry which is preliminary data.</text>
</comment>